<dbReference type="PANTHER" id="PTHR30625:SF11">
    <property type="entry name" value="MOTA_TOLQ_EXBB PROTON CHANNEL DOMAIN-CONTAINING PROTEIN"/>
    <property type="match status" value="1"/>
</dbReference>
<gene>
    <name evidence="11" type="ORF">DFQ45_10111</name>
</gene>
<dbReference type="Pfam" id="PF01618">
    <property type="entry name" value="MotA_ExbB"/>
    <property type="match status" value="1"/>
</dbReference>
<dbReference type="GO" id="GO:0017038">
    <property type="term" value="P:protein import"/>
    <property type="evidence" value="ECO:0007669"/>
    <property type="project" value="TreeGrafter"/>
</dbReference>
<comment type="caution">
    <text evidence="11">The sequence shown here is derived from an EMBL/GenBank/DDBJ whole genome shotgun (WGS) entry which is preliminary data.</text>
</comment>
<protein>
    <submittedName>
        <fullName evidence="11">Outer membrane transport energization protein ExbB</fullName>
    </submittedName>
</protein>
<evidence type="ECO:0000259" key="10">
    <source>
        <dbReference type="Pfam" id="PF01618"/>
    </source>
</evidence>
<evidence type="ECO:0000256" key="3">
    <source>
        <dbReference type="ARBA" id="ARBA00022692"/>
    </source>
</evidence>
<feature type="signal peptide" evidence="9">
    <location>
        <begin position="1"/>
        <end position="18"/>
    </location>
</feature>
<keyword evidence="6" id="KW-0813">Transport</keyword>
<feature type="transmembrane region" description="Helical" evidence="8">
    <location>
        <begin position="264"/>
        <end position="282"/>
    </location>
</feature>
<comment type="subcellular location">
    <subcellularLocation>
        <location evidence="1">Cell membrane</location>
        <topology evidence="1">Multi-pass membrane protein</topology>
    </subcellularLocation>
    <subcellularLocation>
        <location evidence="6">Membrane</location>
        <topology evidence="6">Multi-pass membrane protein</topology>
    </subcellularLocation>
</comment>
<evidence type="ECO:0000256" key="6">
    <source>
        <dbReference type="RuleBase" id="RU004057"/>
    </source>
</evidence>
<feature type="transmembrane region" description="Helical" evidence="8">
    <location>
        <begin position="397"/>
        <end position="418"/>
    </location>
</feature>
<feature type="domain" description="MotA/TolQ/ExbB proton channel" evidence="10">
    <location>
        <begin position="324"/>
        <end position="428"/>
    </location>
</feature>
<evidence type="ECO:0000256" key="5">
    <source>
        <dbReference type="ARBA" id="ARBA00023136"/>
    </source>
</evidence>
<evidence type="ECO:0000256" key="4">
    <source>
        <dbReference type="ARBA" id="ARBA00022989"/>
    </source>
</evidence>
<evidence type="ECO:0000256" key="1">
    <source>
        <dbReference type="ARBA" id="ARBA00004651"/>
    </source>
</evidence>
<keyword evidence="3 8" id="KW-0812">Transmembrane</keyword>
<comment type="similarity">
    <text evidence="6">Belongs to the exbB/tolQ family.</text>
</comment>
<dbReference type="GO" id="GO:0005886">
    <property type="term" value="C:plasma membrane"/>
    <property type="evidence" value="ECO:0007669"/>
    <property type="project" value="UniProtKB-SubCell"/>
</dbReference>
<evidence type="ECO:0000313" key="11">
    <source>
        <dbReference type="EMBL" id="TDQ39883.1"/>
    </source>
</evidence>
<evidence type="ECO:0000256" key="7">
    <source>
        <dbReference type="SAM" id="Coils"/>
    </source>
</evidence>
<keyword evidence="4 8" id="KW-1133">Transmembrane helix</keyword>
<keyword evidence="6" id="KW-0653">Protein transport</keyword>
<evidence type="ECO:0000256" key="8">
    <source>
        <dbReference type="SAM" id="Phobius"/>
    </source>
</evidence>
<dbReference type="AlphaFoldDB" id="A0A4R6U500"/>
<evidence type="ECO:0000313" key="12">
    <source>
        <dbReference type="Proteomes" id="UP000294575"/>
    </source>
</evidence>
<keyword evidence="12" id="KW-1185">Reference proteome</keyword>
<dbReference type="Proteomes" id="UP000294575">
    <property type="component" value="Unassembled WGS sequence"/>
</dbReference>
<organism evidence="11 12">
    <name type="scientific">Thiopseudomonas denitrificans</name>
    <dbReference type="NCBI Taxonomy" id="1501432"/>
    <lineage>
        <taxon>Bacteria</taxon>
        <taxon>Pseudomonadati</taxon>
        <taxon>Pseudomonadota</taxon>
        <taxon>Gammaproteobacteria</taxon>
        <taxon>Pseudomonadales</taxon>
        <taxon>Pseudomonadaceae</taxon>
        <taxon>Thiopseudomonas</taxon>
    </lineage>
</organism>
<accession>A0A4R6U500</accession>
<sequence>MKYWAGLMAALWAGMAMAAPVSPSELLERIRQEKASEQQLMQERERQFVQDKAQQQGRHDAARAALRKAEAESAQLKAQFEEQEKLLAEQEQQLKERMGELGELFAVLRQSAGDIAGQWQGSMLNVEKAGRVEQLERFANSRRLPTAENIEQLWLHILDDMSATGQVKTFRAPVIRVGGESQELDVTRVGPFSVAAEQSFLVYHAGESSLRELPRQPGGLSKVQEWKNSQADLAYTLIDPTRGGLLDQLQRHPTFIDRVHQGGLVGYVIMVLGVLGLLLAVWRMAELQLVIGSIGKQMRNLSSPQGNNPLGRVLGVLGPNPQVTDLETLELKLDEAVMQEVPRLERGQGLLKLIAAVAPLLGLLGTVTGMIITFQAITQSGGGDSRLMADGISQALVTTVQGLVVAIPMLFLHSIVLARSKGVIQLLEQQCVGLLALHMSAKDPCESE</sequence>
<dbReference type="InterPro" id="IPR050790">
    <property type="entry name" value="ExbB/TolQ_transport"/>
</dbReference>
<keyword evidence="2" id="KW-1003">Cell membrane</keyword>
<dbReference type="PANTHER" id="PTHR30625">
    <property type="entry name" value="PROTEIN TOLQ"/>
    <property type="match status" value="1"/>
</dbReference>
<keyword evidence="7" id="KW-0175">Coiled coil</keyword>
<feature type="chain" id="PRO_5020845410" evidence="9">
    <location>
        <begin position="19"/>
        <end position="448"/>
    </location>
</feature>
<reference evidence="11 12" key="1">
    <citation type="submission" date="2019-03" db="EMBL/GenBank/DDBJ databases">
        <title>Genomic Encyclopedia of Type Strains, Phase IV (KMG-IV): sequencing the most valuable type-strain genomes for metagenomic binning, comparative biology and taxonomic classification.</title>
        <authorList>
            <person name="Goeker M."/>
        </authorList>
    </citation>
    <scope>NUCLEOTIDE SEQUENCE [LARGE SCALE GENOMIC DNA]</scope>
    <source>
        <strain evidence="11 12">DSM 28679</strain>
    </source>
</reference>
<evidence type="ECO:0000256" key="9">
    <source>
        <dbReference type="SAM" id="SignalP"/>
    </source>
</evidence>
<dbReference type="EMBL" id="SNYK01000001">
    <property type="protein sequence ID" value="TDQ39883.1"/>
    <property type="molecule type" value="Genomic_DNA"/>
</dbReference>
<dbReference type="InterPro" id="IPR017270">
    <property type="entry name" value="MotA/TolQ/ExbB-rel"/>
</dbReference>
<name>A0A4R6U500_9GAMM</name>
<proteinExistence type="inferred from homology"/>
<feature type="coiled-coil region" evidence="7">
    <location>
        <begin position="27"/>
        <end position="100"/>
    </location>
</feature>
<feature type="transmembrane region" description="Helical" evidence="8">
    <location>
        <begin position="353"/>
        <end position="377"/>
    </location>
</feature>
<dbReference type="PIRSF" id="PIRSF037714">
    <property type="entry name" value="TolR"/>
    <property type="match status" value="1"/>
</dbReference>
<keyword evidence="5 8" id="KW-0472">Membrane</keyword>
<dbReference type="InterPro" id="IPR002898">
    <property type="entry name" value="MotA_ExbB_proton_chnl"/>
</dbReference>
<keyword evidence="9" id="KW-0732">Signal</keyword>
<evidence type="ECO:0000256" key="2">
    <source>
        <dbReference type="ARBA" id="ARBA00022475"/>
    </source>
</evidence>